<dbReference type="OrthoDB" id="7916376at2"/>
<sequence>MEPLYYVMAILGCGDDGAACQQARVMPVRYQSVAACQAAMLPTLQGQTDLSFPVVQAACQRRGMMIASKDGGKRG</sequence>
<keyword evidence="2" id="KW-1185">Reference proteome</keyword>
<dbReference type="AlphaFoldDB" id="A0A285QEY1"/>
<dbReference type="RefSeq" id="WP_097062899.1">
    <property type="nucleotide sequence ID" value="NZ_OBMI01000001.1"/>
</dbReference>
<organism evidence="1 2">
    <name type="scientific">Sphingomonas guangdongensis</name>
    <dbReference type="NCBI Taxonomy" id="1141890"/>
    <lineage>
        <taxon>Bacteria</taxon>
        <taxon>Pseudomonadati</taxon>
        <taxon>Pseudomonadota</taxon>
        <taxon>Alphaproteobacteria</taxon>
        <taxon>Sphingomonadales</taxon>
        <taxon>Sphingomonadaceae</taxon>
        <taxon>Sphingomonas</taxon>
    </lineage>
</organism>
<reference evidence="1 2" key="1">
    <citation type="submission" date="2017-07" db="EMBL/GenBank/DDBJ databases">
        <authorList>
            <person name="Sun Z.S."/>
            <person name="Albrecht U."/>
            <person name="Echele G."/>
            <person name="Lee C.C."/>
        </authorList>
    </citation>
    <scope>NUCLEOTIDE SEQUENCE [LARGE SCALE GENOMIC DNA]</scope>
    <source>
        <strain evidence="1 2">CGMCC 1.12672</strain>
    </source>
</reference>
<proteinExistence type="predicted"/>
<dbReference type="Proteomes" id="UP000219494">
    <property type="component" value="Unassembled WGS sequence"/>
</dbReference>
<protein>
    <submittedName>
        <fullName evidence="1">Uncharacterized protein</fullName>
    </submittedName>
</protein>
<accession>A0A285QEY1</accession>
<gene>
    <name evidence="1" type="ORF">SAMN06297144_1087</name>
</gene>
<name>A0A285QEY1_9SPHN</name>
<dbReference type="EMBL" id="OBMI01000001">
    <property type="protein sequence ID" value="SOB80490.1"/>
    <property type="molecule type" value="Genomic_DNA"/>
</dbReference>
<evidence type="ECO:0000313" key="2">
    <source>
        <dbReference type="Proteomes" id="UP000219494"/>
    </source>
</evidence>
<evidence type="ECO:0000313" key="1">
    <source>
        <dbReference type="EMBL" id="SOB80490.1"/>
    </source>
</evidence>